<evidence type="ECO:0000313" key="2">
    <source>
        <dbReference type="Proteomes" id="UP000230802"/>
    </source>
</evidence>
<reference evidence="1 2" key="1">
    <citation type="submission" date="2017-09" db="EMBL/GenBank/DDBJ databases">
        <title>Depth-based differentiation of microbial function through sediment-hosted aquifers and enrichment of novel symbionts in the deep terrestrial subsurface.</title>
        <authorList>
            <person name="Probst A.J."/>
            <person name="Ladd B."/>
            <person name="Jarett J.K."/>
            <person name="Geller-Mcgrath D.E."/>
            <person name="Sieber C.M."/>
            <person name="Emerson J.B."/>
            <person name="Anantharaman K."/>
            <person name="Thomas B.C."/>
            <person name="Malmstrom R."/>
            <person name="Stieglmeier M."/>
            <person name="Klingl A."/>
            <person name="Woyke T."/>
            <person name="Ryan C.M."/>
            <person name="Banfield J.F."/>
        </authorList>
    </citation>
    <scope>NUCLEOTIDE SEQUENCE [LARGE SCALE GENOMIC DNA]</scope>
    <source>
        <strain evidence="1">CG22_combo_CG10-13_8_21_14_all_33_16</strain>
    </source>
</reference>
<name>A0A2H0C2Z7_9BACT</name>
<dbReference type="AlphaFoldDB" id="A0A2H0C2Z7"/>
<organism evidence="1 2">
    <name type="scientific">Candidatus Roizmanbacteria bacterium CG22_combo_CG10-13_8_21_14_all_33_16</name>
    <dbReference type="NCBI Taxonomy" id="1974859"/>
    <lineage>
        <taxon>Bacteria</taxon>
        <taxon>Candidatus Roizmaniibacteriota</taxon>
    </lineage>
</organism>
<accession>A0A2H0C2Z7</accession>
<dbReference type="Proteomes" id="UP000230802">
    <property type="component" value="Unassembled WGS sequence"/>
</dbReference>
<gene>
    <name evidence="1" type="ORF">COW96_04315</name>
</gene>
<protein>
    <submittedName>
        <fullName evidence="1">Uncharacterized protein</fullName>
    </submittedName>
</protein>
<proteinExistence type="predicted"/>
<sequence length="59" mass="6890">SDALFLETVSDPPAGGWNYSFLSANVRIRPAERDESSLWRIYYILQMIQSHRNTQVLLY</sequence>
<comment type="caution">
    <text evidence="1">The sequence shown here is derived from an EMBL/GenBank/DDBJ whole genome shotgun (WGS) entry which is preliminary data.</text>
</comment>
<dbReference type="EMBL" id="PCTD01000190">
    <property type="protein sequence ID" value="PIP64119.1"/>
    <property type="molecule type" value="Genomic_DNA"/>
</dbReference>
<feature type="non-terminal residue" evidence="1">
    <location>
        <position position="1"/>
    </location>
</feature>
<evidence type="ECO:0000313" key="1">
    <source>
        <dbReference type="EMBL" id="PIP64119.1"/>
    </source>
</evidence>